<protein>
    <recommendedName>
        <fullName evidence="4">Fungal N-terminal domain-containing protein</fullName>
    </recommendedName>
</protein>
<feature type="chain" id="PRO_5045522171" description="Fungal N-terminal domain-containing protein" evidence="1">
    <location>
        <begin position="20"/>
        <end position="393"/>
    </location>
</feature>
<evidence type="ECO:0008006" key="4">
    <source>
        <dbReference type="Google" id="ProtNLM"/>
    </source>
</evidence>
<keyword evidence="1" id="KW-0732">Signal</keyword>
<evidence type="ECO:0000313" key="2">
    <source>
        <dbReference type="EMBL" id="KAL2279123.1"/>
    </source>
</evidence>
<organism evidence="2 3">
    <name type="scientific">Diaporthe vaccinii</name>
    <dbReference type="NCBI Taxonomy" id="105482"/>
    <lineage>
        <taxon>Eukaryota</taxon>
        <taxon>Fungi</taxon>
        <taxon>Dikarya</taxon>
        <taxon>Ascomycota</taxon>
        <taxon>Pezizomycotina</taxon>
        <taxon>Sordariomycetes</taxon>
        <taxon>Sordariomycetidae</taxon>
        <taxon>Diaporthales</taxon>
        <taxon>Diaporthaceae</taxon>
        <taxon>Diaporthe</taxon>
        <taxon>Diaporthe eres species complex</taxon>
    </lineage>
</organism>
<evidence type="ECO:0000313" key="3">
    <source>
        <dbReference type="Proteomes" id="UP001600888"/>
    </source>
</evidence>
<proteinExistence type="predicted"/>
<keyword evidence="3" id="KW-1185">Reference proteome</keyword>
<name>A0ABR4E9K7_9PEZI</name>
<dbReference type="EMBL" id="JBAWTH010000079">
    <property type="protein sequence ID" value="KAL2279123.1"/>
    <property type="molecule type" value="Genomic_DNA"/>
</dbReference>
<dbReference type="Proteomes" id="UP001600888">
    <property type="component" value="Unassembled WGS sequence"/>
</dbReference>
<reference evidence="2 3" key="1">
    <citation type="submission" date="2024-03" db="EMBL/GenBank/DDBJ databases">
        <title>A high-quality draft genome sequence of Diaporthe vaccinii, a causative agent of upright dieback and viscid rot disease in cranberry plants.</title>
        <authorList>
            <person name="Sarrasin M."/>
            <person name="Lang B.F."/>
            <person name="Burger G."/>
        </authorList>
    </citation>
    <scope>NUCLEOTIDE SEQUENCE [LARGE SCALE GENOMIC DNA]</scope>
    <source>
        <strain evidence="2 3">IS7</strain>
    </source>
</reference>
<comment type="caution">
    <text evidence="2">The sequence shown here is derived from an EMBL/GenBank/DDBJ whole genome shotgun (WGS) entry which is preliminary data.</text>
</comment>
<gene>
    <name evidence="2" type="ORF">FJTKL_13695</name>
</gene>
<accession>A0ABR4E9K7</accession>
<evidence type="ECO:0000256" key="1">
    <source>
        <dbReference type="SAM" id="SignalP"/>
    </source>
</evidence>
<feature type="signal peptide" evidence="1">
    <location>
        <begin position="1"/>
        <end position="19"/>
    </location>
</feature>
<sequence>MAQLVASLIGLIGAGTKVAMVLSHVASEIGSAGKEPQIMAREIRSFCTIVRVLSQTMDSVRSEMTWNNYSDCSETISDLMIVSQDMFTEILSLVNSIQKSSLGGSALPNNYKFNLASRIRWVMNKPKFVFLRSALEAYKSNLSLLLGSIQLSQSLALASSSSGSSDDVLQQAGTNRTSLSLSIDLQDIANDYRASIQEMETARLEAENEASYEPPPWDSQPDEMGVVDSTTMNAQQDPELREMIATAEEEVRSLRPSSSVYSDSTASIYSSLSRYSMRMSVIVDELPMAEVMSASERRRSKALTIRNSISVQPTLSSVPEDPNWRLIQPPTHWHQPQRQSQMPEEDPEKAFKDLMTKYKNVKRLYFNGKEGIEKLETKLSAFSDPFEDNATVG</sequence>